<gene>
    <name evidence="1" type="ORF">RPERSI_LOCUS35157</name>
</gene>
<evidence type="ECO:0000313" key="1">
    <source>
        <dbReference type="EMBL" id="CAG8848500.1"/>
    </source>
</evidence>
<accession>A0ACA9SVM7</accession>
<name>A0ACA9SVM7_9GLOM</name>
<evidence type="ECO:0000313" key="2">
    <source>
        <dbReference type="Proteomes" id="UP000789920"/>
    </source>
</evidence>
<dbReference type="EMBL" id="CAJVQC010161048">
    <property type="protein sequence ID" value="CAG8848500.1"/>
    <property type="molecule type" value="Genomic_DNA"/>
</dbReference>
<organism evidence="1 2">
    <name type="scientific">Racocetra persica</name>
    <dbReference type="NCBI Taxonomy" id="160502"/>
    <lineage>
        <taxon>Eukaryota</taxon>
        <taxon>Fungi</taxon>
        <taxon>Fungi incertae sedis</taxon>
        <taxon>Mucoromycota</taxon>
        <taxon>Glomeromycotina</taxon>
        <taxon>Glomeromycetes</taxon>
        <taxon>Diversisporales</taxon>
        <taxon>Gigasporaceae</taxon>
        <taxon>Racocetra</taxon>
    </lineage>
</organism>
<protein>
    <submittedName>
        <fullName evidence="1">13528_t:CDS:1</fullName>
    </submittedName>
</protein>
<sequence>STLMLISGNMPGFAIIYTLGNVISLLSTGFLVGFKKQAKTMFAPVRWIASTVFIASMVATLVVAFL</sequence>
<comment type="caution">
    <text evidence="1">The sequence shown here is derived from an EMBL/GenBank/DDBJ whole genome shotgun (WGS) entry which is preliminary data.</text>
</comment>
<reference evidence="1" key="1">
    <citation type="submission" date="2021-06" db="EMBL/GenBank/DDBJ databases">
        <authorList>
            <person name="Kallberg Y."/>
            <person name="Tangrot J."/>
            <person name="Rosling A."/>
        </authorList>
    </citation>
    <scope>NUCLEOTIDE SEQUENCE</scope>
    <source>
        <strain evidence="1">MA461A</strain>
    </source>
</reference>
<dbReference type="Proteomes" id="UP000789920">
    <property type="component" value="Unassembled WGS sequence"/>
</dbReference>
<proteinExistence type="predicted"/>
<keyword evidence="2" id="KW-1185">Reference proteome</keyword>
<feature type="non-terminal residue" evidence="1">
    <location>
        <position position="1"/>
    </location>
</feature>
<feature type="non-terminal residue" evidence="1">
    <location>
        <position position="66"/>
    </location>
</feature>